<keyword evidence="2" id="KW-0378">Hydrolase</keyword>
<dbReference type="OrthoDB" id="5621792at2"/>
<dbReference type="EMBL" id="FWXJ01000025">
    <property type="protein sequence ID" value="SMC85127.1"/>
    <property type="molecule type" value="Genomic_DNA"/>
</dbReference>
<dbReference type="CDD" id="cd03676">
    <property type="entry name" value="NUDIX_Tnr3_like"/>
    <property type="match status" value="1"/>
</dbReference>
<sequence length="278" mass="31675">MKLNYVISDSIQSALNEIIETAYRSIPNQFVPVYYVNQLIGSVSASCFSHMKELFNQDDNDFSFIQINNDSILLSTSSSYDLSLELRILAEFLRSKGVFSHWRNEQFSFLREDAHEIFRLERAAFRGFGLMSTAVHINGFTRDGSIWLATRSDSKSVDPGLIDNMTAGGINAIETVQSCAERELWEEAGVVSNQLNNLFPAGLIEVRRFLPPHEIHHEKIFTFDLFVDENWTPINHDGEVQSFQKHGIEEVIDFILSEKMTQDAAVVTADFILRNLKI</sequence>
<protein>
    <submittedName>
        <fullName evidence="4">NUDIX domain-containing protein</fullName>
    </submittedName>
</protein>
<dbReference type="PROSITE" id="PS00893">
    <property type="entry name" value="NUDIX_BOX"/>
    <property type="match status" value="1"/>
</dbReference>
<reference evidence="4 5" key="1">
    <citation type="submission" date="2017-04" db="EMBL/GenBank/DDBJ databases">
        <authorList>
            <person name="Afonso C.L."/>
            <person name="Miller P.J."/>
            <person name="Scott M.A."/>
            <person name="Spackman E."/>
            <person name="Goraichik I."/>
            <person name="Dimitrov K.M."/>
            <person name="Suarez D.L."/>
            <person name="Swayne D.E."/>
        </authorList>
    </citation>
    <scope>NUCLEOTIDE SEQUENCE [LARGE SCALE GENOMIC DNA]</scope>
    <source>
        <strain evidence="4 5">VK13</strain>
    </source>
</reference>
<proteinExistence type="predicted"/>
<dbReference type="InterPro" id="IPR015797">
    <property type="entry name" value="NUDIX_hydrolase-like_dom_sf"/>
</dbReference>
<evidence type="ECO:0000256" key="2">
    <source>
        <dbReference type="ARBA" id="ARBA00022801"/>
    </source>
</evidence>
<dbReference type="GO" id="GO:0016787">
    <property type="term" value="F:hydrolase activity"/>
    <property type="evidence" value="ECO:0007669"/>
    <property type="project" value="UniProtKB-KW"/>
</dbReference>
<evidence type="ECO:0000313" key="4">
    <source>
        <dbReference type="EMBL" id="SMC85127.1"/>
    </source>
</evidence>
<dbReference type="STRING" id="1938817.SAMN06296008_1251"/>
<dbReference type="RefSeq" id="WP_084286092.1">
    <property type="nucleotide sequence ID" value="NZ_FWXJ01000025.1"/>
</dbReference>
<comment type="cofactor">
    <cofactor evidence="1">
        <name>Mg(2+)</name>
        <dbReference type="ChEBI" id="CHEBI:18420"/>
    </cofactor>
</comment>
<feature type="domain" description="Nudix hydrolase" evidence="3">
    <location>
        <begin position="130"/>
        <end position="268"/>
    </location>
</feature>
<dbReference type="AlphaFoldDB" id="A0A1W2CIQ9"/>
<organism evidence="4 5">
    <name type="scientific">Polynucleobacter kasalickyi</name>
    <dbReference type="NCBI Taxonomy" id="1938817"/>
    <lineage>
        <taxon>Bacteria</taxon>
        <taxon>Pseudomonadati</taxon>
        <taxon>Pseudomonadota</taxon>
        <taxon>Betaproteobacteria</taxon>
        <taxon>Burkholderiales</taxon>
        <taxon>Burkholderiaceae</taxon>
        <taxon>Polynucleobacter</taxon>
    </lineage>
</organism>
<evidence type="ECO:0000313" key="5">
    <source>
        <dbReference type="Proteomes" id="UP000192708"/>
    </source>
</evidence>
<dbReference type="InterPro" id="IPR000086">
    <property type="entry name" value="NUDIX_hydrolase_dom"/>
</dbReference>
<accession>A0A1W2CIQ9</accession>
<dbReference type="Pfam" id="PF00293">
    <property type="entry name" value="NUDIX"/>
    <property type="match status" value="1"/>
</dbReference>
<dbReference type="InterPro" id="IPR020084">
    <property type="entry name" value="NUDIX_hydrolase_CS"/>
</dbReference>
<evidence type="ECO:0000259" key="3">
    <source>
        <dbReference type="PROSITE" id="PS51462"/>
    </source>
</evidence>
<name>A0A1W2CIQ9_9BURK</name>
<evidence type="ECO:0000256" key="1">
    <source>
        <dbReference type="ARBA" id="ARBA00001946"/>
    </source>
</evidence>
<keyword evidence="5" id="KW-1185">Reference proteome</keyword>
<dbReference type="Gene3D" id="3.90.79.10">
    <property type="entry name" value="Nucleoside Triphosphate Pyrophosphohydrolase"/>
    <property type="match status" value="1"/>
</dbReference>
<dbReference type="PROSITE" id="PS51462">
    <property type="entry name" value="NUDIX"/>
    <property type="match status" value="1"/>
</dbReference>
<dbReference type="SUPFAM" id="SSF55811">
    <property type="entry name" value="Nudix"/>
    <property type="match status" value="1"/>
</dbReference>
<dbReference type="Proteomes" id="UP000192708">
    <property type="component" value="Unassembled WGS sequence"/>
</dbReference>
<gene>
    <name evidence="4" type="ORF">SAMN06296008_1251</name>
</gene>